<dbReference type="Proteomes" id="UP000593892">
    <property type="component" value="Chromosome"/>
</dbReference>
<evidence type="ECO:0000313" key="1">
    <source>
        <dbReference type="EMBL" id="QOY91403.1"/>
    </source>
</evidence>
<name>A0A7S7SNX8_PALFE</name>
<gene>
    <name evidence="1" type="ORF">IRI77_16060</name>
</gene>
<dbReference type="KEGG" id="pfer:IRI77_16060"/>
<reference evidence="1 2" key="1">
    <citation type="submission" date="2020-10" db="EMBL/GenBank/DDBJ databases">
        <title>Complete genome sequence of Paludibaculum fermentans P105T, a facultatively anaerobic acidobacterium capable of dissimilatory Fe(III) reduction.</title>
        <authorList>
            <person name="Dedysh S.N."/>
            <person name="Beletsky A.V."/>
            <person name="Kulichevskaya I.S."/>
            <person name="Mardanov A.V."/>
            <person name="Ravin N.V."/>
        </authorList>
    </citation>
    <scope>NUCLEOTIDE SEQUENCE [LARGE SCALE GENOMIC DNA]</scope>
    <source>
        <strain evidence="1 2">P105</strain>
    </source>
</reference>
<dbReference type="InterPro" id="IPR018697">
    <property type="entry name" value="DUF2199"/>
</dbReference>
<dbReference type="EMBL" id="CP063849">
    <property type="protein sequence ID" value="QOY91403.1"/>
    <property type="molecule type" value="Genomic_DNA"/>
</dbReference>
<keyword evidence="2" id="KW-1185">Reference proteome</keyword>
<proteinExistence type="predicted"/>
<sequence>MSFAADSPDMYANMSESDRETRAVIGSDQCIIDGKWFFLRGCLEIPLIGSREVFLWGLWAILHETDFDEISESWEEVGRQQLHGPFKGRLANSLSACYEDCLNLKLRIVLRPVGERPLFVLEETEHPLSLAQATGISEQAAVELAVKLLHCPY</sequence>
<accession>A0A7S7SNX8</accession>
<evidence type="ECO:0000313" key="2">
    <source>
        <dbReference type="Proteomes" id="UP000593892"/>
    </source>
</evidence>
<protein>
    <submittedName>
        <fullName evidence="1">DUF2199 domain-containing protein</fullName>
    </submittedName>
</protein>
<dbReference type="Pfam" id="PF09965">
    <property type="entry name" value="DUF2199"/>
    <property type="match status" value="1"/>
</dbReference>
<organism evidence="1 2">
    <name type="scientific">Paludibaculum fermentans</name>
    <dbReference type="NCBI Taxonomy" id="1473598"/>
    <lineage>
        <taxon>Bacteria</taxon>
        <taxon>Pseudomonadati</taxon>
        <taxon>Acidobacteriota</taxon>
        <taxon>Terriglobia</taxon>
        <taxon>Bryobacterales</taxon>
        <taxon>Bryobacteraceae</taxon>
        <taxon>Paludibaculum</taxon>
    </lineage>
</organism>
<dbReference type="AlphaFoldDB" id="A0A7S7SNX8"/>